<comment type="caution">
    <text evidence="6">The sequence shown here is derived from an EMBL/GenBank/DDBJ whole genome shotgun (WGS) entry which is preliminary data.</text>
</comment>
<protein>
    <recommendedName>
        <fullName evidence="8">Beta-microseminoprotein-like</fullName>
    </recommendedName>
</protein>
<keyword evidence="4" id="KW-1015">Disulfide bond</keyword>
<name>A0AAV6QL47_SOLSE</name>
<dbReference type="AlphaFoldDB" id="A0AAV6QL47"/>
<comment type="subcellular location">
    <subcellularLocation>
        <location evidence="1">Secreted</location>
    </subcellularLocation>
</comment>
<dbReference type="GO" id="GO:0005576">
    <property type="term" value="C:extracellular region"/>
    <property type="evidence" value="ECO:0007669"/>
    <property type="project" value="UniProtKB-SubCell"/>
</dbReference>
<evidence type="ECO:0000256" key="3">
    <source>
        <dbReference type="ARBA" id="ARBA00022525"/>
    </source>
</evidence>
<evidence type="ECO:0000313" key="6">
    <source>
        <dbReference type="EMBL" id="KAG7491121.1"/>
    </source>
</evidence>
<organism evidence="6 7">
    <name type="scientific">Solea senegalensis</name>
    <name type="common">Senegalese sole</name>
    <dbReference type="NCBI Taxonomy" id="28829"/>
    <lineage>
        <taxon>Eukaryota</taxon>
        <taxon>Metazoa</taxon>
        <taxon>Chordata</taxon>
        <taxon>Craniata</taxon>
        <taxon>Vertebrata</taxon>
        <taxon>Euteleostomi</taxon>
        <taxon>Actinopterygii</taxon>
        <taxon>Neopterygii</taxon>
        <taxon>Teleostei</taxon>
        <taxon>Neoteleostei</taxon>
        <taxon>Acanthomorphata</taxon>
        <taxon>Carangaria</taxon>
        <taxon>Pleuronectiformes</taxon>
        <taxon>Pleuronectoidei</taxon>
        <taxon>Soleidae</taxon>
        <taxon>Solea</taxon>
    </lineage>
</organism>
<keyword evidence="3" id="KW-0964">Secreted</keyword>
<evidence type="ECO:0000256" key="2">
    <source>
        <dbReference type="ARBA" id="ARBA00010352"/>
    </source>
</evidence>
<accession>A0AAV6QL47</accession>
<keyword evidence="5" id="KW-0732">Signal</keyword>
<evidence type="ECO:0000313" key="7">
    <source>
        <dbReference type="Proteomes" id="UP000693946"/>
    </source>
</evidence>
<gene>
    <name evidence="6" type="ORF">JOB18_049102</name>
</gene>
<feature type="chain" id="PRO_5043933169" description="Beta-microseminoprotein-like" evidence="5">
    <location>
        <begin position="32"/>
        <end position="118"/>
    </location>
</feature>
<proteinExistence type="inferred from homology"/>
<dbReference type="Pfam" id="PF05825">
    <property type="entry name" value="PSP94"/>
    <property type="match status" value="1"/>
</dbReference>
<dbReference type="InterPro" id="IPR008735">
    <property type="entry name" value="PSP94"/>
</dbReference>
<reference evidence="6 7" key="1">
    <citation type="journal article" date="2021" name="Sci. Rep.">
        <title>Chromosome anchoring in Senegalese sole (Solea senegalensis) reveals sex-associated markers and genome rearrangements in flatfish.</title>
        <authorList>
            <person name="Guerrero-Cozar I."/>
            <person name="Gomez-Garrido J."/>
            <person name="Berbel C."/>
            <person name="Martinez-Blanch J.F."/>
            <person name="Alioto T."/>
            <person name="Claros M.G."/>
            <person name="Gagnaire P.A."/>
            <person name="Manchado M."/>
        </authorList>
    </citation>
    <scope>NUCLEOTIDE SEQUENCE [LARGE SCALE GENOMIC DNA]</scope>
    <source>
        <strain evidence="6">Sse05_10M</strain>
    </source>
</reference>
<sequence>MLNDNICFCSFVQNYLRLAVLLCSLLPLCNAYCYVMEVKQGATHCQDVTDKTWHPVGSSWRNSDCMDCSCGGCCTSYATPKEFPADCESVFDPQACVYRVQKINNPAIECPIYGAVGK</sequence>
<dbReference type="Proteomes" id="UP000693946">
    <property type="component" value="Linkage Group LG5"/>
</dbReference>
<comment type="similarity">
    <text evidence="2">Belongs to the beta-microseminoprotein family.</text>
</comment>
<dbReference type="PANTHER" id="PTHR10500">
    <property type="entry name" value="BETA-MICROSEMINOPROTEIN"/>
    <property type="match status" value="1"/>
</dbReference>
<feature type="signal peptide" evidence="5">
    <location>
        <begin position="1"/>
        <end position="31"/>
    </location>
</feature>
<evidence type="ECO:0008006" key="8">
    <source>
        <dbReference type="Google" id="ProtNLM"/>
    </source>
</evidence>
<evidence type="ECO:0000256" key="4">
    <source>
        <dbReference type="ARBA" id="ARBA00023157"/>
    </source>
</evidence>
<keyword evidence="7" id="KW-1185">Reference proteome</keyword>
<dbReference type="EMBL" id="JAGKHQ010000017">
    <property type="protein sequence ID" value="KAG7491121.1"/>
    <property type="molecule type" value="Genomic_DNA"/>
</dbReference>
<evidence type="ECO:0000256" key="5">
    <source>
        <dbReference type="SAM" id="SignalP"/>
    </source>
</evidence>
<evidence type="ECO:0000256" key="1">
    <source>
        <dbReference type="ARBA" id="ARBA00004613"/>
    </source>
</evidence>
<dbReference type="PANTHER" id="PTHR10500:SF7">
    <property type="entry name" value="BETA-MICROSEMINOPROTEIN"/>
    <property type="match status" value="1"/>
</dbReference>